<proteinExistence type="predicted"/>
<dbReference type="EMBL" id="JOPB01000018">
    <property type="protein sequence ID" value="OUI77805.1"/>
    <property type="molecule type" value="Genomic_DNA"/>
</dbReference>
<dbReference type="RefSeq" id="WP_086632656.1">
    <property type="nucleotide sequence ID" value="NZ_JOPB01000018.1"/>
</dbReference>
<organism evidence="1 2">
    <name type="scientific">Commensalibacter intestini</name>
    <dbReference type="NCBI Taxonomy" id="479936"/>
    <lineage>
        <taxon>Bacteria</taxon>
        <taxon>Pseudomonadati</taxon>
        <taxon>Pseudomonadota</taxon>
        <taxon>Alphaproteobacteria</taxon>
        <taxon>Acetobacterales</taxon>
        <taxon>Acetobacteraceae</taxon>
    </lineage>
</organism>
<sequence>MANRRKKKISALPAVVTKHHLELPYKRGEFALETAVDPDDQKQKVTRLRRKCVYDEMLNRGSINQDQRDAAERYAILCEKSFGGSGDLYAKINLLKEGIHGHYDGPTLKQSEAYDKLFKIWEEMGRYHRDILNMIVLGNMSTKEISERKRLNLHYTMGQVLSTFILLEEAMKDL</sequence>
<keyword evidence="2" id="KW-1185">Reference proteome</keyword>
<evidence type="ECO:0000313" key="1">
    <source>
        <dbReference type="EMBL" id="OUI77805.1"/>
    </source>
</evidence>
<evidence type="ECO:0000313" key="2">
    <source>
        <dbReference type="Proteomes" id="UP000194946"/>
    </source>
</evidence>
<reference evidence="2" key="1">
    <citation type="submission" date="2014-06" db="EMBL/GenBank/DDBJ databases">
        <authorList>
            <person name="Winans N.J."/>
            <person name="Newell P.D."/>
            <person name="Douglas A.E."/>
        </authorList>
    </citation>
    <scope>NUCLEOTIDE SEQUENCE [LARGE SCALE GENOMIC DNA]</scope>
    <source>
        <strain evidence="2">DmL_052</strain>
    </source>
</reference>
<accession>A0A251ZT16</accession>
<gene>
    <name evidence="1" type="ORF">HK18_01330</name>
</gene>
<dbReference type="AlphaFoldDB" id="A0A251ZT16"/>
<name>A0A251ZT16_9PROT</name>
<comment type="caution">
    <text evidence="1">The sequence shown here is derived from an EMBL/GenBank/DDBJ whole genome shotgun (WGS) entry which is preliminary data.</text>
</comment>
<dbReference type="Proteomes" id="UP000194946">
    <property type="component" value="Unassembled WGS sequence"/>
</dbReference>
<protein>
    <submittedName>
        <fullName evidence="1">Uncharacterized protein</fullName>
    </submittedName>
</protein>